<organism evidence="2 3">
    <name type="scientific">Rhizomicrobium electricum</name>
    <dbReference type="NCBI Taxonomy" id="480070"/>
    <lineage>
        <taxon>Bacteria</taxon>
        <taxon>Pseudomonadati</taxon>
        <taxon>Pseudomonadota</taxon>
        <taxon>Alphaproteobacteria</taxon>
        <taxon>Micropepsales</taxon>
        <taxon>Micropepsaceae</taxon>
        <taxon>Rhizomicrobium</taxon>
    </lineage>
</organism>
<evidence type="ECO:0000256" key="1">
    <source>
        <dbReference type="ARBA" id="ARBA00008591"/>
    </source>
</evidence>
<dbReference type="InterPro" id="IPR052912">
    <property type="entry name" value="UPF0111_domain"/>
</dbReference>
<dbReference type="InterPro" id="IPR018445">
    <property type="entry name" value="Put_Phosphate_transp_reg"/>
</dbReference>
<reference evidence="3" key="1">
    <citation type="journal article" date="2019" name="Int. J. Syst. Evol. Microbiol.">
        <title>The Global Catalogue of Microorganisms (GCM) 10K type strain sequencing project: providing services to taxonomists for standard genome sequencing and annotation.</title>
        <authorList>
            <consortium name="The Broad Institute Genomics Platform"/>
            <consortium name="The Broad Institute Genome Sequencing Center for Infectious Disease"/>
            <person name="Wu L."/>
            <person name="Ma J."/>
        </authorList>
    </citation>
    <scope>NUCLEOTIDE SEQUENCE [LARGE SCALE GENOMIC DNA]</scope>
    <source>
        <strain evidence="3">JCM 15089</strain>
    </source>
</reference>
<dbReference type="PANTHER" id="PTHR37298">
    <property type="entry name" value="UPF0111 PROTEIN YKAA"/>
    <property type="match status" value="1"/>
</dbReference>
<dbReference type="Gene3D" id="1.20.58.220">
    <property type="entry name" value="Phosphate transport system protein phou homolog 2, domain 2"/>
    <property type="match status" value="1"/>
</dbReference>
<dbReference type="InterPro" id="IPR038078">
    <property type="entry name" value="PhoU-like_sf"/>
</dbReference>
<dbReference type="EMBL" id="BAAADD010000003">
    <property type="protein sequence ID" value="GAA0565308.1"/>
    <property type="molecule type" value="Genomic_DNA"/>
</dbReference>
<comment type="similarity">
    <text evidence="1">Belongs to the UPF0111 family.</text>
</comment>
<accession>A0ABP3PE57</accession>
<dbReference type="Proteomes" id="UP001499951">
    <property type="component" value="Unassembled WGS sequence"/>
</dbReference>
<evidence type="ECO:0000313" key="2">
    <source>
        <dbReference type="EMBL" id="GAA0565308.1"/>
    </source>
</evidence>
<proteinExistence type="inferred from homology"/>
<evidence type="ECO:0000313" key="3">
    <source>
        <dbReference type="Proteomes" id="UP001499951"/>
    </source>
</evidence>
<keyword evidence="3" id="KW-1185">Reference proteome</keyword>
<name>A0ABP3PE57_9PROT</name>
<protein>
    <submittedName>
        <fullName evidence="2">DUF47 domain-containing protein</fullName>
    </submittedName>
</protein>
<dbReference type="PANTHER" id="PTHR37298:SF1">
    <property type="entry name" value="UPF0111 PROTEIN YKAA"/>
    <property type="match status" value="1"/>
</dbReference>
<dbReference type="SUPFAM" id="SSF109755">
    <property type="entry name" value="PhoU-like"/>
    <property type="match status" value="1"/>
</dbReference>
<gene>
    <name evidence="2" type="ORF">GCM10008942_12070</name>
</gene>
<comment type="caution">
    <text evidence="2">The sequence shown here is derived from an EMBL/GenBank/DDBJ whole genome shotgun (WGS) entry which is preliminary data.</text>
</comment>
<dbReference type="Pfam" id="PF01865">
    <property type="entry name" value="PhoU_div"/>
    <property type="match status" value="1"/>
</dbReference>
<sequence length="216" mass="24470">MSMFSWFQNLMPQENRFFELFNRHAHTIVDGAEALRSLLHSDTDVKAACKKVFEFETQADVITQDVLLLTRRSFITPFDRSDIKSLITSLDDSIDQMKKTAKSILLFEVETFEPHMAQMGDVIVDASKLTVEAVAQLQTLRQNTAKVNSVTEAIIRLEESADDLNNQGVKALFAKYRNGNAMDYIIGNDIYNHLERVMDRFEDVANGISGIAIEQS</sequence>